<evidence type="ECO:0000256" key="1">
    <source>
        <dbReference type="ARBA" id="ARBA00004496"/>
    </source>
</evidence>
<evidence type="ECO:0000256" key="2">
    <source>
        <dbReference type="ARBA" id="ARBA00009403"/>
    </source>
</evidence>
<keyword evidence="8" id="KW-1185">Reference proteome</keyword>
<evidence type="ECO:0000256" key="4">
    <source>
        <dbReference type="ARBA" id="ARBA00022690"/>
    </source>
</evidence>
<dbReference type="Ensembl" id="ENSSDUT00000023074.1">
    <property type="protein sequence ID" value="ENSSDUP00000022659.1"/>
    <property type="gene ID" value="ENSSDUG00000016479.1"/>
</dbReference>
<dbReference type="PRINTS" id="PR00295">
    <property type="entry name" value="STEFINA"/>
</dbReference>
<dbReference type="SUPFAM" id="SSF54403">
    <property type="entry name" value="Cystatin/monellin"/>
    <property type="match status" value="1"/>
</dbReference>
<keyword evidence="4" id="KW-0646">Protease inhibitor</keyword>
<accession>A0A3B4UWA1</accession>
<dbReference type="GeneTree" id="ENSGT00940000155717"/>
<dbReference type="GO" id="GO:0002376">
    <property type="term" value="P:immune system process"/>
    <property type="evidence" value="ECO:0007669"/>
    <property type="project" value="UniProtKB-KW"/>
</dbReference>
<dbReference type="InterPro" id="IPR001713">
    <property type="entry name" value="Prot_inh_stefin"/>
</dbReference>
<evidence type="ECO:0000256" key="3">
    <source>
        <dbReference type="ARBA" id="ARBA00022490"/>
    </source>
</evidence>
<evidence type="ECO:0000313" key="8">
    <source>
        <dbReference type="Proteomes" id="UP000261420"/>
    </source>
</evidence>
<organism evidence="7 8">
    <name type="scientific">Seriola dumerili</name>
    <name type="common">Greater amberjack</name>
    <name type="synonym">Caranx dumerili</name>
    <dbReference type="NCBI Taxonomy" id="41447"/>
    <lineage>
        <taxon>Eukaryota</taxon>
        <taxon>Metazoa</taxon>
        <taxon>Chordata</taxon>
        <taxon>Craniata</taxon>
        <taxon>Vertebrata</taxon>
        <taxon>Euteleostomi</taxon>
        <taxon>Actinopterygii</taxon>
        <taxon>Neopterygii</taxon>
        <taxon>Teleostei</taxon>
        <taxon>Neoteleostei</taxon>
        <taxon>Acanthomorphata</taxon>
        <taxon>Carangaria</taxon>
        <taxon>Carangiformes</taxon>
        <taxon>Carangidae</taxon>
        <taxon>Seriola</taxon>
    </lineage>
</organism>
<dbReference type="Pfam" id="PF00031">
    <property type="entry name" value="Cystatin"/>
    <property type="match status" value="1"/>
</dbReference>
<reference evidence="7" key="2">
    <citation type="submission" date="2025-09" db="UniProtKB">
        <authorList>
            <consortium name="Ensembl"/>
        </authorList>
    </citation>
    <scope>IDENTIFICATION</scope>
</reference>
<evidence type="ECO:0000259" key="6">
    <source>
        <dbReference type="Pfam" id="PF00031"/>
    </source>
</evidence>
<feature type="domain" description="Cystatin" evidence="6">
    <location>
        <begin position="6"/>
        <end position="89"/>
    </location>
</feature>
<dbReference type="Proteomes" id="UP000261420">
    <property type="component" value="Unplaced"/>
</dbReference>
<dbReference type="OMA" id="HNSNDER"/>
<sequence>MSNMTGQFSETKNATKEIQVICDQVSVKHKVEKYPEFIAVKYREQIVAGQNFIIKVHVGGVNYIHLSVFQALPCDGGQVVLRGVQEHKTEDDPLVPF</sequence>
<evidence type="ECO:0000313" key="7">
    <source>
        <dbReference type="Ensembl" id="ENSSDUP00000022659.1"/>
    </source>
</evidence>
<name>A0A3B4UWA1_SERDU</name>
<dbReference type="PROSITE" id="PS00287">
    <property type="entry name" value="CYSTATIN"/>
    <property type="match status" value="1"/>
</dbReference>
<dbReference type="PANTHER" id="PTHR11414">
    <property type="entry name" value="CYSTATIN FAMILY MEMBER"/>
    <property type="match status" value="1"/>
</dbReference>
<dbReference type="GO" id="GO:0005829">
    <property type="term" value="C:cytosol"/>
    <property type="evidence" value="ECO:0007669"/>
    <property type="project" value="TreeGrafter"/>
</dbReference>
<dbReference type="GO" id="GO:0071220">
    <property type="term" value="P:cellular response to bacterial lipoprotein"/>
    <property type="evidence" value="ECO:0007669"/>
    <property type="project" value="UniProtKB-ARBA"/>
</dbReference>
<dbReference type="InterPro" id="IPR000010">
    <property type="entry name" value="Cystatin_dom"/>
</dbReference>
<gene>
    <name evidence="7" type="primary">CSTA</name>
</gene>
<protein>
    <submittedName>
        <fullName evidence="7">Leukocyte cysteine proteinase inhibitor 1-like</fullName>
    </submittedName>
</protein>
<keyword evidence="5" id="KW-0789">Thiol protease inhibitor</keyword>
<dbReference type="InterPro" id="IPR018073">
    <property type="entry name" value="Prot_inh_cystat_CS"/>
</dbReference>
<proteinExistence type="inferred from homology"/>
<dbReference type="Gene3D" id="3.10.450.10">
    <property type="match status" value="1"/>
</dbReference>
<comment type="subcellular location">
    <subcellularLocation>
        <location evidence="1">Cytoplasm</location>
    </subcellularLocation>
</comment>
<dbReference type="GO" id="GO:0004869">
    <property type="term" value="F:cysteine-type endopeptidase inhibitor activity"/>
    <property type="evidence" value="ECO:0007669"/>
    <property type="project" value="UniProtKB-KW"/>
</dbReference>
<reference evidence="7" key="1">
    <citation type="submission" date="2025-08" db="UniProtKB">
        <authorList>
            <consortium name="Ensembl"/>
        </authorList>
    </citation>
    <scope>IDENTIFICATION</scope>
</reference>
<dbReference type="InterPro" id="IPR046350">
    <property type="entry name" value="Cystatin_sf"/>
</dbReference>
<dbReference type="AlphaFoldDB" id="A0A3B4UWA1"/>
<dbReference type="PANTHER" id="PTHR11414:SF21">
    <property type="entry name" value="CYSTATIN 14A, TANDEM DUPLICATE 1-RELATED"/>
    <property type="match status" value="1"/>
</dbReference>
<comment type="similarity">
    <text evidence="2">Belongs to the cystatin family.</text>
</comment>
<dbReference type="STRING" id="41447.ENSSDUP00000022659"/>
<keyword evidence="3" id="KW-0963">Cytoplasm</keyword>
<evidence type="ECO:0000256" key="5">
    <source>
        <dbReference type="ARBA" id="ARBA00022704"/>
    </source>
</evidence>